<dbReference type="AlphaFoldDB" id="A0AA36J9U9"/>
<organism evidence="3 4">
    <name type="scientific">Effrenium voratum</name>
    <dbReference type="NCBI Taxonomy" id="2562239"/>
    <lineage>
        <taxon>Eukaryota</taxon>
        <taxon>Sar</taxon>
        <taxon>Alveolata</taxon>
        <taxon>Dinophyceae</taxon>
        <taxon>Suessiales</taxon>
        <taxon>Symbiodiniaceae</taxon>
        <taxon>Effrenium</taxon>
    </lineage>
</organism>
<keyword evidence="4" id="KW-1185">Reference proteome</keyword>
<accession>A0AA36J9U9</accession>
<evidence type="ECO:0000256" key="1">
    <source>
        <dbReference type="SAM" id="MobiDB-lite"/>
    </source>
</evidence>
<dbReference type="InterPro" id="IPR001202">
    <property type="entry name" value="WW_dom"/>
</dbReference>
<comment type="caution">
    <text evidence="3">The sequence shown here is derived from an EMBL/GenBank/DDBJ whole genome shotgun (WGS) entry which is preliminary data.</text>
</comment>
<dbReference type="EMBL" id="CAUJNA010003446">
    <property type="protein sequence ID" value="CAJ1402273.1"/>
    <property type="molecule type" value="Genomic_DNA"/>
</dbReference>
<dbReference type="InterPro" id="IPR036020">
    <property type="entry name" value="WW_dom_sf"/>
</dbReference>
<feature type="domain" description="WW" evidence="2">
    <location>
        <begin position="25"/>
        <end position="58"/>
    </location>
</feature>
<dbReference type="Gene3D" id="2.20.70.10">
    <property type="match status" value="1"/>
</dbReference>
<gene>
    <name evidence="3" type="ORF">EVOR1521_LOCUS25201</name>
</gene>
<evidence type="ECO:0000259" key="2">
    <source>
        <dbReference type="PROSITE" id="PS50020"/>
    </source>
</evidence>
<dbReference type="PROSITE" id="PS50020">
    <property type="entry name" value="WW_DOMAIN_2"/>
    <property type="match status" value="1"/>
</dbReference>
<name>A0AA36J9U9_9DINO</name>
<evidence type="ECO:0000313" key="4">
    <source>
        <dbReference type="Proteomes" id="UP001178507"/>
    </source>
</evidence>
<reference evidence="3" key="1">
    <citation type="submission" date="2023-08" db="EMBL/GenBank/DDBJ databases">
        <authorList>
            <person name="Chen Y."/>
            <person name="Shah S."/>
            <person name="Dougan E. K."/>
            <person name="Thang M."/>
            <person name="Chan C."/>
        </authorList>
    </citation>
    <scope>NUCLEOTIDE SEQUENCE</scope>
</reference>
<dbReference type="SUPFAM" id="SSF51045">
    <property type="entry name" value="WW domain"/>
    <property type="match status" value="1"/>
</dbReference>
<feature type="region of interest" description="Disordered" evidence="1">
    <location>
        <begin position="92"/>
        <end position="111"/>
    </location>
</feature>
<proteinExistence type="predicted"/>
<protein>
    <recommendedName>
        <fullName evidence="2">WW domain-containing protein</fullName>
    </recommendedName>
</protein>
<sequence>MRLSKDGSIYFAFLPAMRTTIIDPRGLPDNFDAALDDLARMYFKNHEAQATTWDDPRSGQQEVTLTKWRQAQSTRWWKEQVWREIEEMNRRKELDDKSELESEAILERGTP</sequence>
<dbReference type="Proteomes" id="UP001178507">
    <property type="component" value="Unassembled WGS sequence"/>
</dbReference>
<evidence type="ECO:0000313" key="3">
    <source>
        <dbReference type="EMBL" id="CAJ1402273.1"/>
    </source>
</evidence>